<dbReference type="Proteomes" id="UP000557872">
    <property type="component" value="Unassembled WGS sequence"/>
</dbReference>
<gene>
    <name evidence="2" type="ORF">HW115_19380</name>
</gene>
<accession>A0A851GSN3</accession>
<dbReference type="RefSeq" id="WP_178935276.1">
    <property type="nucleotide sequence ID" value="NZ_JACBAZ010000039.1"/>
</dbReference>
<evidence type="ECO:0000313" key="3">
    <source>
        <dbReference type="Proteomes" id="UP000557872"/>
    </source>
</evidence>
<keyword evidence="3" id="KW-1185">Reference proteome</keyword>
<comment type="caution">
    <text evidence="2">The sequence shown here is derived from an EMBL/GenBank/DDBJ whole genome shotgun (WGS) entry which is preliminary data.</text>
</comment>
<protein>
    <submittedName>
        <fullName evidence="2">Uncharacterized protein</fullName>
    </submittedName>
</protein>
<sequence>MNPKLRRILLYICFATGIGVVSAMNRELSQRTELEHIYRRVTDPIIDHHFTETRSSASIGNSDTPLEVVTLWRAQLDARLDPDIARWIMLGGFVLVIFGGKAFEKIKPDDINN</sequence>
<organism evidence="2 3">
    <name type="scientific">Oceaniferula marina</name>
    <dbReference type="NCBI Taxonomy" id="2748318"/>
    <lineage>
        <taxon>Bacteria</taxon>
        <taxon>Pseudomonadati</taxon>
        <taxon>Verrucomicrobiota</taxon>
        <taxon>Verrucomicrobiia</taxon>
        <taxon>Verrucomicrobiales</taxon>
        <taxon>Verrucomicrobiaceae</taxon>
        <taxon>Oceaniferula</taxon>
    </lineage>
</organism>
<keyword evidence="1" id="KW-0812">Transmembrane</keyword>
<evidence type="ECO:0000313" key="2">
    <source>
        <dbReference type="EMBL" id="NWK57790.1"/>
    </source>
</evidence>
<dbReference type="AlphaFoldDB" id="A0A851GSN3"/>
<evidence type="ECO:0000256" key="1">
    <source>
        <dbReference type="SAM" id="Phobius"/>
    </source>
</evidence>
<keyword evidence="1" id="KW-0472">Membrane</keyword>
<reference evidence="2 3" key="1">
    <citation type="submission" date="2020-07" db="EMBL/GenBank/DDBJ databases">
        <title>Roseicoccus Jingziensis gen. nov., sp. nov., isolated from coastal seawater.</title>
        <authorList>
            <person name="Feng X."/>
        </authorList>
    </citation>
    <scope>NUCLEOTIDE SEQUENCE [LARGE SCALE GENOMIC DNA]</scope>
    <source>
        <strain evidence="2 3">N1E253</strain>
    </source>
</reference>
<name>A0A851GSN3_9BACT</name>
<feature type="transmembrane region" description="Helical" evidence="1">
    <location>
        <begin position="84"/>
        <end position="103"/>
    </location>
</feature>
<proteinExistence type="predicted"/>
<keyword evidence="1" id="KW-1133">Transmembrane helix</keyword>
<dbReference type="EMBL" id="JACBAZ010000039">
    <property type="protein sequence ID" value="NWK57790.1"/>
    <property type="molecule type" value="Genomic_DNA"/>
</dbReference>